<evidence type="ECO:0000313" key="2">
    <source>
        <dbReference type="EMBL" id="GMR58896.1"/>
    </source>
</evidence>
<evidence type="ECO:0000313" key="3">
    <source>
        <dbReference type="Proteomes" id="UP001328107"/>
    </source>
</evidence>
<keyword evidence="1" id="KW-1133">Transmembrane helix</keyword>
<keyword evidence="3" id="KW-1185">Reference proteome</keyword>
<keyword evidence="1" id="KW-0812">Transmembrane</keyword>
<proteinExistence type="predicted"/>
<dbReference type="AlphaFoldDB" id="A0AAN5D8R9"/>
<gene>
    <name evidence="2" type="ORF">PMAYCL1PPCAC_29091</name>
</gene>
<evidence type="ECO:0000256" key="1">
    <source>
        <dbReference type="SAM" id="Phobius"/>
    </source>
</evidence>
<keyword evidence="1" id="KW-0472">Membrane</keyword>
<sequence>MEMDDSHNPLTYPTYPTTSSCEAACTSVVSFCVQEISGDTESSFLRVSSTVFVCQLNSLLFALVISAAIALGIIIPLSFVLLYIMGCFSRRCRSSWRVPSEELRAINTNTKIQVPSDSDSLPTKKGSMMVGEGRQKQLQWHESVSIT</sequence>
<dbReference type="Proteomes" id="UP001328107">
    <property type="component" value="Unassembled WGS sequence"/>
</dbReference>
<reference evidence="3" key="1">
    <citation type="submission" date="2022-10" db="EMBL/GenBank/DDBJ databases">
        <title>Genome assembly of Pristionchus species.</title>
        <authorList>
            <person name="Yoshida K."/>
            <person name="Sommer R.J."/>
        </authorList>
    </citation>
    <scope>NUCLEOTIDE SEQUENCE [LARGE SCALE GENOMIC DNA]</scope>
    <source>
        <strain evidence="3">RS5460</strain>
    </source>
</reference>
<comment type="caution">
    <text evidence="2">The sequence shown here is derived from an EMBL/GenBank/DDBJ whole genome shotgun (WGS) entry which is preliminary data.</text>
</comment>
<protein>
    <submittedName>
        <fullName evidence="2">Uncharacterized protein</fullName>
    </submittedName>
</protein>
<name>A0AAN5D8R9_9BILA</name>
<accession>A0AAN5D8R9</accession>
<dbReference type="EMBL" id="BTRK01000006">
    <property type="protein sequence ID" value="GMR58896.1"/>
    <property type="molecule type" value="Genomic_DNA"/>
</dbReference>
<organism evidence="2 3">
    <name type="scientific">Pristionchus mayeri</name>
    <dbReference type="NCBI Taxonomy" id="1317129"/>
    <lineage>
        <taxon>Eukaryota</taxon>
        <taxon>Metazoa</taxon>
        <taxon>Ecdysozoa</taxon>
        <taxon>Nematoda</taxon>
        <taxon>Chromadorea</taxon>
        <taxon>Rhabditida</taxon>
        <taxon>Rhabditina</taxon>
        <taxon>Diplogasteromorpha</taxon>
        <taxon>Diplogasteroidea</taxon>
        <taxon>Neodiplogasteridae</taxon>
        <taxon>Pristionchus</taxon>
    </lineage>
</organism>
<feature type="transmembrane region" description="Helical" evidence="1">
    <location>
        <begin position="59"/>
        <end position="84"/>
    </location>
</feature>